<dbReference type="GO" id="GO:0000166">
    <property type="term" value="F:nucleotide binding"/>
    <property type="evidence" value="ECO:0007669"/>
    <property type="project" value="InterPro"/>
</dbReference>
<dbReference type="InterPro" id="IPR051450">
    <property type="entry name" value="Gfo/Idh/MocA_Oxidoreductases"/>
</dbReference>
<dbReference type="PANTHER" id="PTHR43377">
    <property type="entry name" value="BILIVERDIN REDUCTASE A"/>
    <property type="match status" value="1"/>
</dbReference>
<dbReference type="Pfam" id="PF01408">
    <property type="entry name" value="GFO_IDH_MocA"/>
    <property type="match status" value="1"/>
</dbReference>
<dbReference type="Gene3D" id="3.40.50.720">
    <property type="entry name" value="NAD(P)-binding Rossmann-like Domain"/>
    <property type="match status" value="1"/>
</dbReference>
<feature type="domain" description="Gfo/Idh/MocA-like oxidoreductase N-terminal" evidence="3">
    <location>
        <begin position="37"/>
        <end position="104"/>
    </location>
</feature>
<dbReference type="Gene3D" id="3.30.360.10">
    <property type="entry name" value="Dihydrodipicolinate Reductase, domain 2"/>
    <property type="match status" value="1"/>
</dbReference>
<name>A0A5M9QUR3_9HELI</name>
<evidence type="ECO:0000259" key="3">
    <source>
        <dbReference type="Pfam" id="PF01408"/>
    </source>
</evidence>
<dbReference type="Gene3D" id="3.50.50.60">
    <property type="entry name" value="FAD/NAD(P)-binding domain"/>
    <property type="match status" value="1"/>
</dbReference>
<organism evidence="4 5">
    <name type="scientific">Helicobacter canis</name>
    <dbReference type="NCBI Taxonomy" id="29419"/>
    <lineage>
        <taxon>Bacteria</taxon>
        <taxon>Pseudomonadati</taxon>
        <taxon>Campylobacterota</taxon>
        <taxon>Epsilonproteobacteria</taxon>
        <taxon>Campylobacterales</taxon>
        <taxon>Helicobacteraceae</taxon>
        <taxon>Helicobacter</taxon>
    </lineage>
</organism>
<dbReference type="EMBL" id="VXKE01000001">
    <property type="protein sequence ID" value="KAA8711502.1"/>
    <property type="molecule type" value="Genomic_DNA"/>
</dbReference>
<evidence type="ECO:0000313" key="5">
    <source>
        <dbReference type="Proteomes" id="UP000323707"/>
    </source>
</evidence>
<gene>
    <name evidence="4" type="ORF">F4V45_00555</name>
</gene>
<dbReference type="Proteomes" id="UP000323707">
    <property type="component" value="Unassembled WGS sequence"/>
</dbReference>
<dbReference type="RefSeq" id="WP_150336591.1">
    <property type="nucleotide sequence ID" value="NZ_JAERIX010000056.1"/>
</dbReference>
<dbReference type="InterPro" id="IPR036291">
    <property type="entry name" value="NAD(P)-bd_dom_sf"/>
</dbReference>
<feature type="compositionally biased region" description="Polar residues" evidence="1">
    <location>
        <begin position="392"/>
        <end position="416"/>
    </location>
</feature>
<dbReference type="SUPFAM" id="SSF51735">
    <property type="entry name" value="NAD(P)-binding Rossmann-fold domains"/>
    <property type="match status" value="1"/>
</dbReference>
<evidence type="ECO:0000313" key="4">
    <source>
        <dbReference type="EMBL" id="KAA8711502.1"/>
    </source>
</evidence>
<proteinExistence type="predicted"/>
<dbReference type="SUPFAM" id="SSF51905">
    <property type="entry name" value="FAD/NAD(P)-binding domain"/>
    <property type="match status" value="1"/>
</dbReference>
<evidence type="ECO:0000259" key="2">
    <source>
        <dbReference type="Pfam" id="PF01266"/>
    </source>
</evidence>
<dbReference type="InterPro" id="IPR036188">
    <property type="entry name" value="FAD/NAD-bd_sf"/>
</dbReference>
<dbReference type="PANTHER" id="PTHR43377:SF1">
    <property type="entry name" value="BILIVERDIN REDUCTASE A"/>
    <property type="match status" value="1"/>
</dbReference>
<dbReference type="InterPro" id="IPR000683">
    <property type="entry name" value="Gfo/Idh/MocA-like_OxRdtase_N"/>
</dbReference>
<protein>
    <submittedName>
        <fullName evidence="4">FAD-dependent oxidoreductase</fullName>
    </submittedName>
</protein>
<dbReference type="AlphaFoldDB" id="A0A5M9QUR3"/>
<evidence type="ECO:0000256" key="1">
    <source>
        <dbReference type="SAM" id="MobiDB-lite"/>
    </source>
</evidence>
<feature type="region of interest" description="Disordered" evidence="1">
    <location>
        <begin position="388"/>
        <end position="425"/>
    </location>
</feature>
<accession>A0A5M9QUR3</accession>
<comment type="caution">
    <text evidence="4">The sequence shown here is derived from an EMBL/GenBank/DDBJ whole genome shotgun (WGS) entry which is preliminary data.</text>
</comment>
<sequence length="884" mass="98138">MQPNKPKALLIGSGYFGQILRPYIAKHCKILAIANTATSNLSTLLVQVDICFVITPLNAHFELAKAALQSGCHTFIEKPATSNAKEYRELLSLAKERNLVLFTDYIYTLSPSIRHALSLCKHKSLESIYASFTQYGKFYKNESVLEVLGVHYLSVFALMQELSIITDVEVQECVFLDSSRLSARLILSAKQGGKAIPITLECSLLSSSRQRVLQLFSSKEHCLQIDMLDSTPLSHKADKALESSLPIFDESGNLAHSLATFMSFIASDNLAKNVHYVAHTNVCARTACLLDSALGNHSADFGDFLKKHRLAASGIPCFRATADRKSRSTLKSPKNYESNTTKQAIAVQGEAAAGFFRNLRILEKENNQTELESSVQVDCHANASALARNDGKTQNLKSAQDSRSFNKNAKNLTTPQAEAKLDSSVDCHADKSARNDDEATQTKSPCDSKILELESGLFEPRAEIRLGGLSHKHGDEIHDSSPKPATAVQGEAAAGFFRKAESPTIKKATAHYDCIIIGGGFFGTYIASTLRQKYRKILIVEKERDLLLRASLRNQARVHNGYHYPRSLSTALSSARHFTRFCDEFAPAILNAFEKYYAIAAYGSKTSATQFYRLFKQFSIPIERASDAVQGLFTRELVEEVFCVQEYAFNANILREILQERLRTSGIEIALNTQAMRVFSDWGEVGVSVLESSAQREQTLHAPLVLNCTYAGINALLARSALPPLPLKYELTEMALVQVPESLARLGVTIMDGAFFSLMPYPAKNCYTLSHVRYTPHCAWSDSSQACDPYALLDSLLHPTSKSRKLESKFPLMCQDAARYLPELSKLEYIDSLYEIKTLRTHNEIDDGRPIIFAKDYGVKGFCTIMGGKIDNIYEIIHALQAHF</sequence>
<dbReference type="InterPro" id="IPR006076">
    <property type="entry name" value="FAD-dep_OxRdtase"/>
</dbReference>
<dbReference type="Pfam" id="PF01266">
    <property type="entry name" value="DAO"/>
    <property type="match status" value="1"/>
</dbReference>
<feature type="domain" description="FAD dependent oxidoreductase" evidence="2">
    <location>
        <begin position="513"/>
        <end position="859"/>
    </location>
</feature>
<reference evidence="4 5" key="1">
    <citation type="submission" date="2019-09" db="EMBL/GenBank/DDBJ databases">
        <title>Draft genome sequence of various Type strains from the CCUG.</title>
        <authorList>
            <person name="Pineiro-Iglesias B."/>
            <person name="Tunovic T."/>
            <person name="Unosson C."/>
            <person name="Inganas E."/>
            <person name="Ohlen M."/>
            <person name="Cardew S."/>
            <person name="Jensie-Markopoulos S."/>
            <person name="Salva-Serra F."/>
            <person name="Jaen-Luchoro D."/>
            <person name="Karlsson R."/>
            <person name="Svensson-Stadler L."/>
            <person name="Chun J."/>
            <person name="Moore E."/>
        </authorList>
    </citation>
    <scope>NUCLEOTIDE SEQUENCE [LARGE SCALE GENOMIC DNA]</scope>
    <source>
        <strain evidence="4 5">CCUG 32756T</strain>
    </source>
</reference>